<evidence type="ECO:0000256" key="3">
    <source>
        <dbReference type="ARBA" id="ARBA00022722"/>
    </source>
</evidence>
<evidence type="ECO:0000313" key="11">
    <source>
        <dbReference type="Proteomes" id="UP000643405"/>
    </source>
</evidence>
<keyword evidence="6 8" id="KW-0460">Magnesium</keyword>
<dbReference type="InterPro" id="IPR029060">
    <property type="entry name" value="PIN-like_dom_sf"/>
</dbReference>
<keyword evidence="5 8" id="KW-0378">Hydrolase</keyword>
<name>A0A8J6PG43_9HYPH</name>
<keyword evidence="3 8" id="KW-0540">Nuclease</keyword>
<evidence type="ECO:0000256" key="2">
    <source>
        <dbReference type="ARBA" id="ARBA00022649"/>
    </source>
</evidence>
<reference evidence="10" key="1">
    <citation type="submission" date="2020-09" db="EMBL/GenBank/DDBJ databases">
        <title>Genome seq and assembly of Tianweitania sp.</title>
        <authorList>
            <person name="Chhetri G."/>
        </authorList>
    </citation>
    <scope>NUCLEOTIDE SEQUENCE</scope>
    <source>
        <strain evidence="10">Rool2</strain>
    </source>
</reference>
<dbReference type="CDD" id="cd18731">
    <property type="entry name" value="PIN_NgFitB-like"/>
    <property type="match status" value="1"/>
</dbReference>
<feature type="binding site" evidence="8">
    <location>
        <position position="5"/>
    </location>
    <ligand>
        <name>Mg(2+)</name>
        <dbReference type="ChEBI" id="CHEBI:18420"/>
    </ligand>
</feature>
<dbReference type="EMBL" id="JACVVX010000001">
    <property type="protein sequence ID" value="MBD0413358.1"/>
    <property type="molecule type" value="Genomic_DNA"/>
</dbReference>
<evidence type="ECO:0000256" key="6">
    <source>
        <dbReference type="ARBA" id="ARBA00022842"/>
    </source>
</evidence>
<proteinExistence type="inferred from homology"/>
<dbReference type="Gene3D" id="3.40.50.1010">
    <property type="entry name" value="5'-nuclease"/>
    <property type="match status" value="1"/>
</dbReference>
<dbReference type="Proteomes" id="UP000643405">
    <property type="component" value="Unassembled WGS sequence"/>
</dbReference>
<dbReference type="AlphaFoldDB" id="A0A8J6PG43"/>
<dbReference type="GO" id="GO:0004540">
    <property type="term" value="F:RNA nuclease activity"/>
    <property type="evidence" value="ECO:0007669"/>
    <property type="project" value="InterPro"/>
</dbReference>
<evidence type="ECO:0000256" key="4">
    <source>
        <dbReference type="ARBA" id="ARBA00022723"/>
    </source>
</evidence>
<evidence type="ECO:0000313" key="10">
    <source>
        <dbReference type="EMBL" id="MBD0413358.1"/>
    </source>
</evidence>
<dbReference type="Pfam" id="PF01850">
    <property type="entry name" value="PIN"/>
    <property type="match status" value="1"/>
</dbReference>
<dbReference type="InterPro" id="IPR002716">
    <property type="entry name" value="PIN_dom"/>
</dbReference>
<evidence type="ECO:0000256" key="7">
    <source>
        <dbReference type="ARBA" id="ARBA00038093"/>
    </source>
</evidence>
<dbReference type="GO" id="GO:0000287">
    <property type="term" value="F:magnesium ion binding"/>
    <property type="evidence" value="ECO:0007669"/>
    <property type="project" value="UniProtKB-UniRule"/>
</dbReference>
<evidence type="ECO:0000256" key="8">
    <source>
        <dbReference type="HAMAP-Rule" id="MF_00265"/>
    </source>
</evidence>
<dbReference type="HAMAP" id="MF_00265">
    <property type="entry name" value="VapC_Nob1"/>
    <property type="match status" value="1"/>
</dbReference>
<dbReference type="GO" id="GO:0016787">
    <property type="term" value="F:hydrolase activity"/>
    <property type="evidence" value="ECO:0007669"/>
    <property type="project" value="UniProtKB-KW"/>
</dbReference>
<organism evidence="10 11">
    <name type="scientific">Oryzicola mucosus</name>
    <dbReference type="NCBI Taxonomy" id="2767425"/>
    <lineage>
        <taxon>Bacteria</taxon>
        <taxon>Pseudomonadati</taxon>
        <taxon>Pseudomonadota</taxon>
        <taxon>Alphaproteobacteria</taxon>
        <taxon>Hyphomicrobiales</taxon>
        <taxon>Phyllobacteriaceae</taxon>
        <taxon>Oryzicola</taxon>
    </lineage>
</organism>
<gene>
    <name evidence="8" type="primary">vapC</name>
    <name evidence="10" type="ORF">ICI42_01640</name>
</gene>
<feature type="binding site" evidence="8">
    <location>
        <position position="103"/>
    </location>
    <ligand>
        <name>Mg(2+)</name>
        <dbReference type="ChEBI" id="CHEBI:18420"/>
    </ligand>
</feature>
<dbReference type="InterPro" id="IPR050556">
    <property type="entry name" value="Type_II_TA_system_RNase"/>
</dbReference>
<keyword evidence="8" id="KW-0800">Toxin</keyword>
<dbReference type="PANTHER" id="PTHR33653:SF1">
    <property type="entry name" value="RIBONUCLEASE VAPC2"/>
    <property type="match status" value="1"/>
</dbReference>
<comment type="cofactor">
    <cofactor evidence="1 8">
        <name>Mg(2+)</name>
        <dbReference type="ChEBI" id="CHEBI:18420"/>
    </cofactor>
</comment>
<keyword evidence="2 8" id="KW-1277">Toxin-antitoxin system</keyword>
<evidence type="ECO:0000256" key="1">
    <source>
        <dbReference type="ARBA" id="ARBA00001946"/>
    </source>
</evidence>
<dbReference type="PANTHER" id="PTHR33653">
    <property type="entry name" value="RIBONUCLEASE VAPC2"/>
    <property type="match status" value="1"/>
</dbReference>
<evidence type="ECO:0000259" key="9">
    <source>
        <dbReference type="Pfam" id="PF01850"/>
    </source>
</evidence>
<dbReference type="InterPro" id="IPR022907">
    <property type="entry name" value="VapC_family"/>
</dbReference>
<comment type="similarity">
    <text evidence="7 8">Belongs to the PINc/VapC protein family.</text>
</comment>
<keyword evidence="11" id="KW-1185">Reference proteome</keyword>
<dbReference type="EC" id="3.1.-.-" evidence="8"/>
<keyword evidence="4 8" id="KW-0479">Metal-binding</keyword>
<sequence length="140" mass="15240">MIVLDTNIISEPTKPSPNATVLAWLNAQAEASLFLTAPGMAEMWAGAQRVVLRDGSSRYAKSFERVAAAYADRILVFDFLAAKHFGDIVAQRERSGRPMALIDAMIAAICIAHGAVLATRNIRDFDGLDLKLVNPFEAHL</sequence>
<dbReference type="SUPFAM" id="SSF88723">
    <property type="entry name" value="PIN domain-like"/>
    <property type="match status" value="1"/>
</dbReference>
<dbReference type="RefSeq" id="WP_188162795.1">
    <property type="nucleotide sequence ID" value="NZ_JACVVX010000001.1"/>
</dbReference>
<evidence type="ECO:0000256" key="5">
    <source>
        <dbReference type="ARBA" id="ARBA00022801"/>
    </source>
</evidence>
<accession>A0A8J6PG43</accession>
<dbReference type="GO" id="GO:0090729">
    <property type="term" value="F:toxin activity"/>
    <property type="evidence" value="ECO:0007669"/>
    <property type="project" value="UniProtKB-KW"/>
</dbReference>
<protein>
    <recommendedName>
        <fullName evidence="8">Ribonuclease VapC</fullName>
        <shortName evidence="8">RNase VapC</shortName>
        <ecNumber evidence="8">3.1.-.-</ecNumber>
    </recommendedName>
    <alternativeName>
        <fullName evidence="8">Toxin VapC</fullName>
    </alternativeName>
</protein>
<comment type="caution">
    <text evidence="10">The sequence shown here is derived from an EMBL/GenBank/DDBJ whole genome shotgun (WGS) entry which is preliminary data.</text>
</comment>
<comment type="function">
    <text evidence="8">Toxic component of a toxin-antitoxin (TA) system. An RNase.</text>
</comment>
<feature type="domain" description="PIN" evidence="9">
    <location>
        <begin position="2"/>
        <end position="125"/>
    </location>
</feature>